<evidence type="ECO:0000256" key="1">
    <source>
        <dbReference type="SAM" id="MobiDB-lite"/>
    </source>
</evidence>
<dbReference type="EMBL" id="BPLQ01014758">
    <property type="protein sequence ID" value="GIY83011.1"/>
    <property type="molecule type" value="Genomic_DNA"/>
</dbReference>
<feature type="compositionally biased region" description="Low complexity" evidence="1">
    <location>
        <begin position="34"/>
        <end position="45"/>
    </location>
</feature>
<feature type="region of interest" description="Disordered" evidence="1">
    <location>
        <begin position="13"/>
        <end position="63"/>
    </location>
</feature>
<dbReference type="Proteomes" id="UP001054837">
    <property type="component" value="Unassembled WGS sequence"/>
</dbReference>
<evidence type="ECO:0000313" key="3">
    <source>
        <dbReference type="Proteomes" id="UP001054837"/>
    </source>
</evidence>
<protein>
    <submittedName>
        <fullName evidence="2">Uncharacterized protein</fullName>
    </submittedName>
</protein>
<gene>
    <name evidence="2" type="ORF">CDAR_553871</name>
</gene>
<organism evidence="2 3">
    <name type="scientific">Caerostris darwini</name>
    <dbReference type="NCBI Taxonomy" id="1538125"/>
    <lineage>
        <taxon>Eukaryota</taxon>
        <taxon>Metazoa</taxon>
        <taxon>Ecdysozoa</taxon>
        <taxon>Arthropoda</taxon>
        <taxon>Chelicerata</taxon>
        <taxon>Arachnida</taxon>
        <taxon>Araneae</taxon>
        <taxon>Araneomorphae</taxon>
        <taxon>Entelegynae</taxon>
        <taxon>Araneoidea</taxon>
        <taxon>Araneidae</taxon>
        <taxon>Caerostris</taxon>
    </lineage>
</organism>
<reference evidence="2 3" key="1">
    <citation type="submission" date="2021-06" db="EMBL/GenBank/DDBJ databases">
        <title>Caerostris darwini draft genome.</title>
        <authorList>
            <person name="Kono N."/>
            <person name="Arakawa K."/>
        </authorList>
    </citation>
    <scope>NUCLEOTIDE SEQUENCE [LARGE SCALE GENOMIC DNA]</scope>
</reference>
<keyword evidence="3" id="KW-1185">Reference proteome</keyword>
<comment type="caution">
    <text evidence="2">The sequence shown here is derived from an EMBL/GenBank/DDBJ whole genome shotgun (WGS) entry which is preliminary data.</text>
</comment>
<sequence>MTLDIKQAVNKNISKFCSKRGPQGDRARPSILKAPSPQAMSSSPQTIQTRTHNNKKKGRQKIAVDGFNKSKKGAAKNIILETKETFKESSTEGHWRLQALMSSIWPTPPFRGLSPFFCSTTKDSLFTLSSLSFV</sequence>
<name>A0AAV4WM35_9ARAC</name>
<evidence type="ECO:0000313" key="2">
    <source>
        <dbReference type="EMBL" id="GIY83011.1"/>
    </source>
</evidence>
<accession>A0AAV4WM35</accession>
<proteinExistence type="predicted"/>
<dbReference type="AlphaFoldDB" id="A0AAV4WM35"/>